<dbReference type="EMBL" id="CP124616">
    <property type="protein sequence ID" value="WGW02226.1"/>
    <property type="molecule type" value="Genomic_DNA"/>
</dbReference>
<reference evidence="2 3" key="1">
    <citation type="submission" date="2023-05" db="EMBL/GenBank/DDBJ databases">
        <title>YMD87, complete Genome.</title>
        <authorList>
            <person name="Zhang J."/>
            <person name="Xu X."/>
        </authorList>
    </citation>
    <scope>NUCLEOTIDE SEQUENCE [LARGE SCALE GENOMIC DNA]</scope>
    <source>
        <strain evidence="2 3">YMD87</strain>
    </source>
</reference>
<feature type="domain" description="DUF2314" evidence="1">
    <location>
        <begin position="14"/>
        <end position="124"/>
    </location>
</feature>
<keyword evidence="3" id="KW-1185">Reference proteome</keyword>
<evidence type="ECO:0000313" key="3">
    <source>
        <dbReference type="Proteomes" id="UP001241605"/>
    </source>
</evidence>
<name>A0ABY8QDY6_9RHOB</name>
<accession>A0ABY8QDY6</accession>
<protein>
    <submittedName>
        <fullName evidence="2">DUF2314 domain-containing protein</fullName>
    </submittedName>
</protein>
<dbReference type="Proteomes" id="UP001241605">
    <property type="component" value="Chromosome"/>
</dbReference>
<proteinExistence type="predicted"/>
<dbReference type="Pfam" id="PF10077">
    <property type="entry name" value="DUF2314"/>
    <property type="match status" value="1"/>
</dbReference>
<dbReference type="RefSeq" id="WP_282298857.1">
    <property type="nucleotide sequence ID" value="NZ_CP124616.1"/>
</dbReference>
<organism evidence="2 3">
    <name type="scientific">Tropicibacter oceani</name>
    <dbReference type="NCBI Taxonomy" id="3058420"/>
    <lineage>
        <taxon>Bacteria</taxon>
        <taxon>Pseudomonadati</taxon>
        <taxon>Pseudomonadota</taxon>
        <taxon>Alphaproteobacteria</taxon>
        <taxon>Rhodobacterales</taxon>
        <taxon>Roseobacteraceae</taxon>
        <taxon>Tropicibacter</taxon>
    </lineage>
</organism>
<evidence type="ECO:0000259" key="1">
    <source>
        <dbReference type="Pfam" id="PF10077"/>
    </source>
</evidence>
<dbReference type="InterPro" id="IPR018756">
    <property type="entry name" value="DUF2314"/>
</dbReference>
<sequence>MQAEVRVIKVVTTDYQMAEAFRQARHSLPSALGGTQKKHGYFSPSLALWVAVPVPDQTVKVEMIWVDNIRRKGKGFQGTLAGHPRHMPGKALRSPITFNYSQIADWAVQAVDGRYYGYFSTRVVLDISEPAIAAQIRATLVERPVPRLWADIADEGPRPEDVCDDPDICF</sequence>
<gene>
    <name evidence="2" type="ORF">QF118_09650</name>
</gene>
<evidence type="ECO:0000313" key="2">
    <source>
        <dbReference type="EMBL" id="WGW02226.1"/>
    </source>
</evidence>